<comment type="caution">
    <text evidence="1">The sequence shown here is derived from an EMBL/GenBank/DDBJ whole genome shotgun (WGS) entry which is preliminary data.</text>
</comment>
<dbReference type="RefSeq" id="WP_147734383.1">
    <property type="nucleotide sequence ID" value="NZ_JANKHQ010000060.1"/>
</dbReference>
<sequence length="419" mass="50110">MPDNIGPLLRMDKYEHFLQTRKEPQAIYLAINTNIKSFNNMCPSKEQHWLLGYWKEAELNKYYNPRFGIYLGKIVFDKKGNKLIPKYLPTNIENLEEEVKKIKNPLWLANKNLNYIKPELHGTTEGQSYYMADPNNLEYECKIEKNTQVLSQVQIISYVKEIHSKNVKMIQNYMDTIKKNFGIKPYVLSDEIYDELGKVGILTKEQAERFKEGGYSIKGIPSLLLTALDYLAKQNKKDEDYLITFDDEYFYEYFVESLEGFTLAELFQGMLQNETKLLFNPAAYMDDTKINYRDLSKEFNQRYEKEIFEIGFEKKYNAFMDYYDRYFEYDGFFHTRHFDGLLYDDLNLASYIKSPNVVYYEEKKWIERRKLIPSVLGKYYFEFAYQEGVYIELLRPYYPSIKDLPEGWDNKMLEKANYQ</sequence>
<dbReference type="Proteomes" id="UP000321317">
    <property type="component" value="Unassembled WGS sequence"/>
</dbReference>
<protein>
    <submittedName>
        <fullName evidence="1">Uncharacterized protein</fullName>
    </submittedName>
</protein>
<organism evidence="1 2">
    <name type="scientific">Campylobacter helveticus</name>
    <dbReference type="NCBI Taxonomy" id="28898"/>
    <lineage>
        <taxon>Bacteria</taxon>
        <taxon>Pseudomonadati</taxon>
        <taxon>Campylobacterota</taxon>
        <taxon>Epsilonproteobacteria</taxon>
        <taxon>Campylobacterales</taxon>
        <taxon>Campylobacteraceae</taxon>
        <taxon>Campylobacter</taxon>
    </lineage>
</organism>
<proteinExistence type="predicted"/>
<dbReference type="EMBL" id="VRMA01000004">
    <property type="protein sequence ID" value="TXK60635.1"/>
    <property type="molecule type" value="Genomic_DNA"/>
</dbReference>
<gene>
    <name evidence="1" type="ORF">FVD16_00895</name>
</gene>
<accession>A0ABY3L444</accession>
<evidence type="ECO:0000313" key="1">
    <source>
        <dbReference type="EMBL" id="TXK60635.1"/>
    </source>
</evidence>
<reference evidence="1 2" key="1">
    <citation type="submission" date="2019-08" db="EMBL/GenBank/DDBJ databases">
        <title>Rapid identification of Enteric Bacteria from Whole Genome Sequences (WGS) using Average Nucleotide Identity (ANI).</title>
        <authorList>
            <person name="Lane C."/>
        </authorList>
    </citation>
    <scope>NUCLEOTIDE SEQUENCE [LARGE SCALE GENOMIC DNA]</scope>
    <source>
        <strain evidence="1 2">D4984</strain>
    </source>
</reference>
<name>A0ABY3L444_9BACT</name>
<evidence type="ECO:0000313" key="2">
    <source>
        <dbReference type="Proteomes" id="UP000321317"/>
    </source>
</evidence>
<keyword evidence="2" id="KW-1185">Reference proteome</keyword>